<keyword evidence="2" id="KW-1185">Reference proteome</keyword>
<evidence type="ECO:0000313" key="1">
    <source>
        <dbReference type="EMBL" id="MBB4153443.1"/>
    </source>
</evidence>
<dbReference type="Gene3D" id="1.10.10.10">
    <property type="entry name" value="Winged helix-like DNA-binding domain superfamily/Winged helix DNA-binding domain"/>
    <property type="match status" value="1"/>
</dbReference>
<dbReference type="AlphaFoldDB" id="A0A840F261"/>
<comment type="caution">
    <text evidence="1">The sequence shown here is derived from an EMBL/GenBank/DDBJ whole genome shotgun (WGS) entry which is preliminary data.</text>
</comment>
<organism evidence="1 2">
    <name type="scientific">Sphingomonas jinjuensis</name>
    <dbReference type="NCBI Taxonomy" id="535907"/>
    <lineage>
        <taxon>Bacteria</taxon>
        <taxon>Pseudomonadati</taxon>
        <taxon>Pseudomonadota</taxon>
        <taxon>Alphaproteobacteria</taxon>
        <taxon>Sphingomonadales</taxon>
        <taxon>Sphingomonadaceae</taxon>
        <taxon>Sphingomonas</taxon>
    </lineage>
</organism>
<name>A0A840F261_9SPHN</name>
<sequence>MTADIQLLRWPDRDRADFARLADALGRVRAIAATRGEFTLPAGPAKVSDHERAQLLRRHRATRRAAAGANADLFADPAWDMLLALYVAAGEGRTLTRSEAVAEAGVTAAAGERWIDVLVGRGLIEDGSRPTLTEAAAALVAASLSDF</sequence>
<gene>
    <name evidence="1" type="ORF">GGQ80_001345</name>
</gene>
<reference evidence="1 2" key="1">
    <citation type="submission" date="2020-08" db="EMBL/GenBank/DDBJ databases">
        <title>Genomic Encyclopedia of Type Strains, Phase IV (KMG-IV): sequencing the most valuable type-strain genomes for metagenomic binning, comparative biology and taxonomic classification.</title>
        <authorList>
            <person name="Goeker M."/>
        </authorList>
    </citation>
    <scope>NUCLEOTIDE SEQUENCE [LARGE SCALE GENOMIC DNA]</scope>
    <source>
        <strain evidence="1 2">YC6723</strain>
    </source>
</reference>
<protein>
    <submittedName>
        <fullName evidence="1">Uncharacterized protein</fullName>
    </submittedName>
</protein>
<proteinExistence type="predicted"/>
<dbReference type="Proteomes" id="UP000529795">
    <property type="component" value="Unassembled WGS sequence"/>
</dbReference>
<dbReference type="EMBL" id="JACIEV010000003">
    <property type="protein sequence ID" value="MBB4153443.1"/>
    <property type="molecule type" value="Genomic_DNA"/>
</dbReference>
<dbReference type="RefSeq" id="WP_183983121.1">
    <property type="nucleotide sequence ID" value="NZ_JACIEV010000003.1"/>
</dbReference>
<accession>A0A840F261</accession>
<dbReference type="InterPro" id="IPR036388">
    <property type="entry name" value="WH-like_DNA-bd_sf"/>
</dbReference>
<evidence type="ECO:0000313" key="2">
    <source>
        <dbReference type="Proteomes" id="UP000529795"/>
    </source>
</evidence>